<accession>A0ABQ9VQP5</accession>
<feature type="region of interest" description="Disordered" evidence="1">
    <location>
        <begin position="61"/>
        <end position="91"/>
    </location>
</feature>
<evidence type="ECO:0000256" key="1">
    <source>
        <dbReference type="SAM" id="MobiDB-lite"/>
    </source>
</evidence>
<protein>
    <submittedName>
        <fullName evidence="2">Uncharacterized protein</fullName>
    </submittedName>
</protein>
<gene>
    <name evidence="2" type="ORF">P7K49_010288</name>
</gene>
<keyword evidence="3" id="KW-1185">Reference proteome</keyword>
<organism evidence="2 3">
    <name type="scientific">Saguinus oedipus</name>
    <name type="common">Cotton-top tamarin</name>
    <name type="synonym">Oedipomidas oedipus</name>
    <dbReference type="NCBI Taxonomy" id="9490"/>
    <lineage>
        <taxon>Eukaryota</taxon>
        <taxon>Metazoa</taxon>
        <taxon>Chordata</taxon>
        <taxon>Craniata</taxon>
        <taxon>Vertebrata</taxon>
        <taxon>Euteleostomi</taxon>
        <taxon>Mammalia</taxon>
        <taxon>Eutheria</taxon>
        <taxon>Euarchontoglires</taxon>
        <taxon>Primates</taxon>
        <taxon>Haplorrhini</taxon>
        <taxon>Platyrrhini</taxon>
        <taxon>Cebidae</taxon>
        <taxon>Callitrichinae</taxon>
        <taxon>Saguinus</taxon>
    </lineage>
</organism>
<evidence type="ECO:0000313" key="2">
    <source>
        <dbReference type="EMBL" id="KAK2110542.1"/>
    </source>
</evidence>
<reference evidence="2 3" key="1">
    <citation type="submission" date="2023-05" db="EMBL/GenBank/DDBJ databases">
        <title>B98-5 Cell Line De Novo Hybrid Assembly: An Optical Mapping Approach.</title>
        <authorList>
            <person name="Kananen K."/>
            <person name="Auerbach J.A."/>
            <person name="Kautto E."/>
            <person name="Blachly J.S."/>
        </authorList>
    </citation>
    <scope>NUCLEOTIDE SEQUENCE [LARGE SCALE GENOMIC DNA]</scope>
    <source>
        <strain evidence="2">B95-8</strain>
        <tissue evidence="2">Cell line</tissue>
    </source>
</reference>
<proteinExistence type="predicted"/>
<sequence length="91" mass="10393">MRRRYRVWIPPGSGSEHAADAFNPIWYLILPPPQYRVHLEDLNEVHRAAWRGDVPGLERVLVPGGPGVDKRDNENRRARRPFGDPGFLASP</sequence>
<evidence type="ECO:0000313" key="3">
    <source>
        <dbReference type="Proteomes" id="UP001266305"/>
    </source>
</evidence>
<dbReference type="EMBL" id="JASSZA010000005">
    <property type="protein sequence ID" value="KAK2110542.1"/>
    <property type="molecule type" value="Genomic_DNA"/>
</dbReference>
<name>A0ABQ9VQP5_SAGOE</name>
<dbReference type="Proteomes" id="UP001266305">
    <property type="component" value="Unassembled WGS sequence"/>
</dbReference>
<comment type="caution">
    <text evidence="2">The sequence shown here is derived from an EMBL/GenBank/DDBJ whole genome shotgun (WGS) entry which is preliminary data.</text>
</comment>